<dbReference type="OrthoDB" id="6251307at2759"/>
<gene>
    <name evidence="4" type="ORF">ECPE_LOCUS5172</name>
</gene>
<sequence length="914" mass="100853">MAYDMGDNMEGDYLDGPIIQPIPDNLMIGDFIEINGCCRGPEVIVELLTDANEAASNTGVLPLRIILNAGGPVQVMSQNRAKVQKQEHFVKNGIQDNLAFELCIYALEEGYDIKLNNQRVCHVPHLVKLEEVGAISMDGDADFTSIEFKDVFGEEDDVNYPQEEIQPGFMRVQESRQSSMRKKAAPLLVRSSTRRSQRSNRIKSPPVLAKSQWETSADLTRPELDIDRPGISMSNTYSNEITQPTVNVPTYSLPNRDTMNLEAQRLADKNKKKHGSWLIGKGKKNGSETDLQGSYVDLEKKKKGSIRDLFRRKKSTPTTSNADVRQSKSMPSVVQPIATNRISTDLNQHYSELGGGIDRNFVRGPVPSTLLKQPAANIAAYVAAQKAVPEFEDFSLTTQKGIITDPGYSNSRSAPSVSAAPRESTYANLDTDKDRKLKGTAPELADVLLDQGRAQFDHETTLTGQIGEPVGTVTSSRISAVPGTVYAEKPVGSSAGQLKLKGPAPEMAAVIEDRHGPVIGHDTQLTSNVTMAPVATAPVVSGEYVNANQNFKGTAPVVSGEYVNTTQKIKGTAPEMASQLHDIYGSRGVVDDNYTLSGMSQAPKPRDTVYTKPTTDLVNQKPVGEVIYQKPPIDVDYEKSRNVQTHPTYESPVQPRPVLVTEKSQPQRPMSAGRPHLDDDLSDVSTVHSDQEFYLEVGRSAYYLERKKSLKRHRSRRTAQKERDARRSMGLEDRDSQRSSISSLKPGDPVLIARKRMGTDRAGVNSWLNGHASTYGHERSTERPRVYAAPPVLTESHTIPNLVIDAYQMKKDDYKAELPLPLRPGRSATLIGHFVHTKDVPESCSILLTGPTGEESTLILELWSNARLDVYGFVNHKPVMLLRCDNVKSDIESEFVLELHNRDAKLAVSLHPLT</sequence>
<reference evidence="6" key="1">
    <citation type="submission" date="2016-06" db="UniProtKB">
        <authorList>
            <consortium name="WormBaseParasite"/>
        </authorList>
    </citation>
    <scope>IDENTIFICATION</scope>
</reference>
<dbReference type="InterPro" id="IPR013320">
    <property type="entry name" value="ConA-like_dom_sf"/>
</dbReference>
<dbReference type="Gene3D" id="2.60.120.200">
    <property type="match status" value="1"/>
</dbReference>
<proteinExistence type="predicted"/>
<evidence type="ECO:0000313" key="4">
    <source>
        <dbReference type="EMBL" id="VDP74742.1"/>
    </source>
</evidence>
<feature type="region of interest" description="Disordered" evidence="2">
    <location>
        <begin position="175"/>
        <end position="209"/>
    </location>
</feature>
<evidence type="ECO:0000313" key="5">
    <source>
        <dbReference type="Proteomes" id="UP000272942"/>
    </source>
</evidence>
<feature type="compositionally biased region" description="Basic residues" evidence="2">
    <location>
        <begin position="708"/>
        <end position="718"/>
    </location>
</feature>
<dbReference type="InterPro" id="IPR001079">
    <property type="entry name" value="Galectin_CRD"/>
</dbReference>
<feature type="region of interest" description="Disordered" evidence="2">
    <location>
        <begin position="643"/>
        <end position="684"/>
    </location>
</feature>
<keyword evidence="1" id="KW-0430">Lectin</keyword>
<dbReference type="AlphaFoldDB" id="A0A183ADY7"/>
<keyword evidence="5" id="KW-1185">Reference proteome</keyword>
<organism evidence="6">
    <name type="scientific">Echinostoma caproni</name>
    <dbReference type="NCBI Taxonomy" id="27848"/>
    <lineage>
        <taxon>Eukaryota</taxon>
        <taxon>Metazoa</taxon>
        <taxon>Spiralia</taxon>
        <taxon>Lophotrochozoa</taxon>
        <taxon>Platyhelminthes</taxon>
        <taxon>Trematoda</taxon>
        <taxon>Digenea</taxon>
        <taxon>Plagiorchiida</taxon>
        <taxon>Echinostomata</taxon>
        <taxon>Echinostomatoidea</taxon>
        <taxon>Echinostomatidae</taxon>
        <taxon>Echinostoma</taxon>
    </lineage>
</organism>
<dbReference type="EMBL" id="UZAN01042019">
    <property type="protein sequence ID" value="VDP74742.1"/>
    <property type="molecule type" value="Genomic_DNA"/>
</dbReference>
<feature type="domain" description="Galectin" evidence="3">
    <location>
        <begin position="18"/>
        <end position="149"/>
    </location>
</feature>
<protein>
    <submittedName>
        <fullName evidence="6">Galectin domain-containing protein</fullName>
    </submittedName>
</protein>
<evidence type="ECO:0000259" key="3">
    <source>
        <dbReference type="PROSITE" id="PS51304"/>
    </source>
</evidence>
<dbReference type="WBParaSite" id="ECPE_0000518401-mRNA-1">
    <property type="protein sequence ID" value="ECPE_0000518401-mRNA-1"/>
    <property type="gene ID" value="ECPE_0000518401"/>
</dbReference>
<feature type="region of interest" description="Disordered" evidence="2">
    <location>
        <begin position="708"/>
        <end position="747"/>
    </location>
</feature>
<dbReference type="SMART" id="SM00908">
    <property type="entry name" value="Gal-bind_lectin"/>
    <property type="match status" value="1"/>
</dbReference>
<feature type="region of interest" description="Disordered" evidence="2">
    <location>
        <begin position="402"/>
        <end position="425"/>
    </location>
</feature>
<dbReference type="Pfam" id="PF00337">
    <property type="entry name" value="Gal-bind_lectin"/>
    <property type="match status" value="1"/>
</dbReference>
<name>A0A183ADY7_9TREM</name>
<dbReference type="GO" id="GO:0030246">
    <property type="term" value="F:carbohydrate binding"/>
    <property type="evidence" value="ECO:0007669"/>
    <property type="project" value="UniProtKB-KW"/>
</dbReference>
<accession>A0A183ADY7</accession>
<evidence type="ECO:0000256" key="2">
    <source>
        <dbReference type="SAM" id="MobiDB-lite"/>
    </source>
</evidence>
<feature type="region of interest" description="Disordered" evidence="2">
    <location>
        <begin position="312"/>
        <end position="332"/>
    </location>
</feature>
<reference evidence="4 5" key="2">
    <citation type="submission" date="2018-11" db="EMBL/GenBank/DDBJ databases">
        <authorList>
            <consortium name="Pathogen Informatics"/>
        </authorList>
    </citation>
    <scope>NUCLEOTIDE SEQUENCE [LARGE SCALE GENOMIC DNA]</scope>
    <source>
        <strain evidence="4 5">Egypt</strain>
    </source>
</reference>
<dbReference type="Proteomes" id="UP000272942">
    <property type="component" value="Unassembled WGS sequence"/>
</dbReference>
<feature type="compositionally biased region" description="Low complexity" evidence="2">
    <location>
        <begin position="409"/>
        <end position="424"/>
    </location>
</feature>
<feature type="compositionally biased region" description="Polar residues" evidence="2">
    <location>
        <begin position="316"/>
        <end position="332"/>
    </location>
</feature>
<dbReference type="PROSITE" id="PS51304">
    <property type="entry name" value="GALECTIN"/>
    <property type="match status" value="1"/>
</dbReference>
<dbReference type="SUPFAM" id="SSF49899">
    <property type="entry name" value="Concanavalin A-like lectins/glucanases"/>
    <property type="match status" value="1"/>
</dbReference>
<evidence type="ECO:0000313" key="6">
    <source>
        <dbReference type="WBParaSite" id="ECPE_0000518401-mRNA-1"/>
    </source>
</evidence>
<feature type="compositionally biased region" description="Basic residues" evidence="2">
    <location>
        <begin position="192"/>
        <end position="201"/>
    </location>
</feature>
<evidence type="ECO:0000256" key="1">
    <source>
        <dbReference type="ARBA" id="ARBA00022734"/>
    </source>
</evidence>
<feature type="compositionally biased region" description="Basic and acidic residues" evidence="2">
    <location>
        <begin position="719"/>
        <end position="737"/>
    </location>
</feature>